<dbReference type="InterPro" id="IPR009939">
    <property type="entry name" value="Chitosanase_fungal"/>
</dbReference>
<dbReference type="EMBL" id="FBWK01000036">
    <property type="protein sequence ID" value="CUX31612.1"/>
    <property type="molecule type" value="Genomic_DNA"/>
</dbReference>
<sequence length="286" mass="30757">MSYGFFRSNSSRMHAVFCAATLLALPTTALSQAMCGTGGVVFSTKELKVDADGAPNSYLVNGEGLSYTCDGMTAVGSTPDTDPKGWQKKCQNAWKKAVATGDYSKVRIFGFSKDENNKPIIQKAGDPLPGKAFITETTVSVPDGPAGTQRHWVDATEIPYVVLSSSFVRKYGVKDGDIAVVYRPATKRFAYGVYGDGGKLGEASVRFHQDIGNNPLVNKGGVLRAKSGIADERKNKDPIPVITVVFPGKTSHPTVDAKKWRAEIAAMGKTHFDNWGGLQKLIECAR</sequence>
<evidence type="ECO:0000256" key="3">
    <source>
        <dbReference type="ARBA" id="ARBA00022729"/>
    </source>
</evidence>
<evidence type="ECO:0000313" key="9">
    <source>
        <dbReference type="EMBL" id="CUX31612.1"/>
    </source>
</evidence>
<keyword evidence="7" id="KW-0624">Polysaccharide degradation</keyword>
<evidence type="ECO:0000256" key="4">
    <source>
        <dbReference type="ARBA" id="ARBA00022801"/>
    </source>
</evidence>
<dbReference type="Pfam" id="PF07335">
    <property type="entry name" value="Glyco_hydro_75"/>
    <property type="match status" value="1"/>
</dbReference>
<keyword evidence="5" id="KW-0119">Carbohydrate metabolism</keyword>
<dbReference type="GO" id="GO:0016977">
    <property type="term" value="F:chitosanase activity"/>
    <property type="evidence" value="ECO:0007669"/>
    <property type="project" value="InterPro"/>
</dbReference>
<keyword evidence="6" id="KW-0326">Glycosidase</keyword>
<feature type="chain" id="PRO_5012774665" evidence="8">
    <location>
        <begin position="34"/>
        <end position="286"/>
    </location>
</feature>
<protein>
    <submittedName>
        <fullName evidence="9">SH3 type 3 domain-containing protein</fullName>
    </submittedName>
</protein>
<gene>
    <name evidence="9" type="ORF">AGR3A_Cc410030</name>
</gene>
<dbReference type="GO" id="GO:0000272">
    <property type="term" value="P:polysaccharide catabolic process"/>
    <property type="evidence" value="ECO:0007669"/>
    <property type="project" value="UniProtKB-KW"/>
</dbReference>
<evidence type="ECO:0000256" key="1">
    <source>
        <dbReference type="ARBA" id="ARBA00004613"/>
    </source>
</evidence>
<evidence type="ECO:0000256" key="8">
    <source>
        <dbReference type="SAM" id="SignalP"/>
    </source>
</evidence>
<dbReference type="RefSeq" id="WP_080842261.1">
    <property type="nucleotide sequence ID" value="NZ_LT009723.1"/>
</dbReference>
<organism evidence="9 10">
    <name type="scientific">Agrobacterium tomkonis CFBP 6623</name>
    <dbReference type="NCBI Taxonomy" id="1183432"/>
    <lineage>
        <taxon>Bacteria</taxon>
        <taxon>Pseudomonadati</taxon>
        <taxon>Pseudomonadota</taxon>
        <taxon>Alphaproteobacteria</taxon>
        <taxon>Hyphomicrobiales</taxon>
        <taxon>Rhizobiaceae</taxon>
        <taxon>Rhizobium/Agrobacterium group</taxon>
        <taxon>Agrobacterium</taxon>
        <taxon>Agrobacterium tumefaciens complex</taxon>
    </lineage>
</organism>
<evidence type="ECO:0000256" key="6">
    <source>
        <dbReference type="ARBA" id="ARBA00023295"/>
    </source>
</evidence>
<keyword evidence="3 8" id="KW-0732">Signal</keyword>
<dbReference type="GO" id="GO:0005576">
    <property type="term" value="C:extracellular region"/>
    <property type="evidence" value="ECO:0007669"/>
    <property type="project" value="UniProtKB-SubCell"/>
</dbReference>
<reference evidence="10" key="1">
    <citation type="submission" date="2016-01" db="EMBL/GenBank/DDBJ databases">
        <authorList>
            <person name="Regsiter A."/>
            <person name="william w."/>
        </authorList>
    </citation>
    <scope>NUCLEOTIDE SEQUENCE [LARGE SCALE GENOMIC DNA]</scope>
    <source>
        <strain evidence="10">CFBP 6623</strain>
    </source>
</reference>
<dbReference type="Proteomes" id="UP000191988">
    <property type="component" value="Unassembled WGS sequence"/>
</dbReference>
<keyword evidence="4" id="KW-0378">Hydrolase</keyword>
<comment type="subcellular location">
    <subcellularLocation>
        <location evidence="1">Secreted</location>
    </subcellularLocation>
</comment>
<accession>A0A1S7Q5H5</accession>
<evidence type="ECO:0000256" key="7">
    <source>
        <dbReference type="ARBA" id="ARBA00023326"/>
    </source>
</evidence>
<dbReference type="AlphaFoldDB" id="A0A1S7Q5H5"/>
<name>A0A1S7Q5H5_9HYPH</name>
<evidence type="ECO:0000313" key="10">
    <source>
        <dbReference type="Proteomes" id="UP000191988"/>
    </source>
</evidence>
<evidence type="ECO:0000256" key="2">
    <source>
        <dbReference type="ARBA" id="ARBA00022525"/>
    </source>
</evidence>
<proteinExistence type="predicted"/>
<keyword evidence="2" id="KW-0964">Secreted</keyword>
<feature type="signal peptide" evidence="8">
    <location>
        <begin position="1"/>
        <end position="33"/>
    </location>
</feature>
<evidence type="ECO:0000256" key="5">
    <source>
        <dbReference type="ARBA" id="ARBA00023277"/>
    </source>
</evidence>
<keyword evidence="10" id="KW-1185">Reference proteome</keyword>